<name>A0A8J2XPR0_9BACT</name>
<sequence>MKEQAAMVNNLCVKTYMDILGYPGGIVERQGIAIFNSPFNEAGRLYVDKQTNKFRLSHGRLKGGVLDLACAIFKETRSKILRNIVLYRIDLLMTTCGSRSGAIW</sequence>
<comment type="caution">
    <text evidence="1">The sequence shown here is derived from an EMBL/GenBank/DDBJ whole genome shotgun (WGS) entry which is preliminary data.</text>
</comment>
<protein>
    <submittedName>
        <fullName evidence="1">Uncharacterized protein</fullName>
    </submittedName>
</protein>
<reference evidence="1" key="1">
    <citation type="journal article" date="2014" name="Int. J. Syst. Evol. Microbiol.">
        <title>Complete genome sequence of Corynebacterium casei LMG S-19264T (=DSM 44701T), isolated from a smear-ripened cheese.</title>
        <authorList>
            <consortium name="US DOE Joint Genome Institute (JGI-PGF)"/>
            <person name="Walter F."/>
            <person name="Albersmeier A."/>
            <person name="Kalinowski J."/>
            <person name="Ruckert C."/>
        </authorList>
    </citation>
    <scope>NUCLEOTIDE SEQUENCE</scope>
    <source>
        <strain evidence="1">CGMCC 1.15448</strain>
    </source>
</reference>
<organism evidence="1 2">
    <name type="scientific">Puia dinghuensis</name>
    <dbReference type="NCBI Taxonomy" id="1792502"/>
    <lineage>
        <taxon>Bacteria</taxon>
        <taxon>Pseudomonadati</taxon>
        <taxon>Bacteroidota</taxon>
        <taxon>Chitinophagia</taxon>
        <taxon>Chitinophagales</taxon>
        <taxon>Chitinophagaceae</taxon>
        <taxon>Puia</taxon>
    </lineage>
</organism>
<dbReference type="Proteomes" id="UP000607559">
    <property type="component" value="Unassembled WGS sequence"/>
</dbReference>
<keyword evidence="2" id="KW-1185">Reference proteome</keyword>
<dbReference type="EMBL" id="BMJC01000001">
    <property type="protein sequence ID" value="GGA82170.1"/>
    <property type="molecule type" value="Genomic_DNA"/>
</dbReference>
<reference evidence="1" key="2">
    <citation type="submission" date="2020-09" db="EMBL/GenBank/DDBJ databases">
        <authorList>
            <person name="Sun Q."/>
            <person name="Zhou Y."/>
        </authorList>
    </citation>
    <scope>NUCLEOTIDE SEQUENCE</scope>
    <source>
        <strain evidence="1">CGMCC 1.15448</strain>
    </source>
</reference>
<evidence type="ECO:0000313" key="2">
    <source>
        <dbReference type="Proteomes" id="UP000607559"/>
    </source>
</evidence>
<proteinExistence type="predicted"/>
<accession>A0A8J2XPR0</accession>
<dbReference type="AlphaFoldDB" id="A0A8J2XPR0"/>
<gene>
    <name evidence="1" type="ORF">GCM10011511_01410</name>
</gene>
<evidence type="ECO:0000313" key="1">
    <source>
        <dbReference type="EMBL" id="GGA82170.1"/>
    </source>
</evidence>